<dbReference type="InterPro" id="IPR040086">
    <property type="entry name" value="MJ0683-like"/>
</dbReference>
<feature type="region of interest" description="Disordered" evidence="4">
    <location>
        <begin position="1"/>
        <end position="52"/>
    </location>
</feature>
<dbReference type="PANTHER" id="PTHR43432:SF3">
    <property type="entry name" value="SLR0285 PROTEIN"/>
    <property type="match status" value="1"/>
</dbReference>
<evidence type="ECO:0000313" key="6">
    <source>
        <dbReference type="EMBL" id="MCY0388624.1"/>
    </source>
</evidence>
<evidence type="ECO:0000256" key="3">
    <source>
        <dbReference type="ARBA" id="ARBA00023014"/>
    </source>
</evidence>
<dbReference type="SFLD" id="SFLDG01084">
    <property type="entry name" value="Uncharacterised_Radical_SAM_Su"/>
    <property type="match status" value="1"/>
</dbReference>
<name>A0ABT3ZQ06_9BURK</name>
<keyword evidence="1" id="KW-0479">Metal-binding</keyword>
<dbReference type="SMART" id="SM00729">
    <property type="entry name" value="Elp3"/>
    <property type="match status" value="1"/>
</dbReference>
<dbReference type="NCBIfam" id="NF033668">
    <property type="entry name" value="rSAM_PA0069"/>
    <property type="match status" value="1"/>
</dbReference>
<keyword evidence="3" id="KW-0411">Iron-sulfur</keyword>
<evidence type="ECO:0000313" key="7">
    <source>
        <dbReference type="Proteomes" id="UP001082899"/>
    </source>
</evidence>
<dbReference type="InterPro" id="IPR007197">
    <property type="entry name" value="rSAM"/>
</dbReference>
<comment type="caution">
    <text evidence="6">The sequence shown here is derived from an EMBL/GenBank/DDBJ whole genome shotgun (WGS) entry which is preliminary data.</text>
</comment>
<evidence type="ECO:0000259" key="5">
    <source>
        <dbReference type="PROSITE" id="PS51918"/>
    </source>
</evidence>
<feature type="domain" description="Radical SAM core" evidence="5">
    <location>
        <begin position="99"/>
        <end position="339"/>
    </location>
</feature>
<evidence type="ECO:0000256" key="2">
    <source>
        <dbReference type="ARBA" id="ARBA00023004"/>
    </source>
</evidence>
<dbReference type="InterPro" id="IPR006638">
    <property type="entry name" value="Elp3/MiaA/NifB-like_rSAM"/>
</dbReference>
<keyword evidence="2" id="KW-0408">Iron</keyword>
<dbReference type="SFLD" id="SFLDS00029">
    <property type="entry name" value="Radical_SAM"/>
    <property type="match status" value="1"/>
</dbReference>
<protein>
    <submittedName>
        <fullName evidence="6">PA0069 family radical SAM protein</fullName>
    </submittedName>
</protein>
<evidence type="ECO:0000256" key="1">
    <source>
        <dbReference type="ARBA" id="ARBA00022723"/>
    </source>
</evidence>
<dbReference type="PROSITE" id="PS51918">
    <property type="entry name" value="RADICAL_SAM"/>
    <property type="match status" value="1"/>
</dbReference>
<dbReference type="Proteomes" id="UP001082899">
    <property type="component" value="Unassembled WGS sequence"/>
</dbReference>
<reference evidence="6" key="1">
    <citation type="submission" date="2022-11" db="EMBL/GenBank/DDBJ databases">
        <title>Robbsia betulipollinis sp. nov., isolated from pollen of birch (Betula pendula).</title>
        <authorList>
            <person name="Shi H."/>
            <person name="Ambika Manirajan B."/>
            <person name="Ratering S."/>
            <person name="Geissler-Plaum R."/>
            <person name="Schnell S."/>
        </authorList>
    </citation>
    <scope>NUCLEOTIDE SEQUENCE</scope>
    <source>
        <strain evidence="6">Bb-Pol-6</strain>
    </source>
</reference>
<dbReference type="Pfam" id="PF04055">
    <property type="entry name" value="Radical_SAM"/>
    <property type="match status" value="1"/>
</dbReference>
<dbReference type="SUPFAM" id="SSF102114">
    <property type="entry name" value="Radical SAM enzymes"/>
    <property type="match status" value="1"/>
</dbReference>
<accession>A0ABT3ZQ06</accession>
<proteinExistence type="predicted"/>
<sequence length="401" mass="43869">MYSIRGVPMNDGDAAKRAGAQSRRAIDGSGPDGPDGPANLGGTASIKGRGASGNDRVRFEAWQRVPDLTRAEADAAHETVIRFRTHVTDRHARSIISRNASPDIGFDRSINPYQGCEHGCIYCFARPSHAYLGLSPGLDFETRLFAKTNAAALLETELSKPGYQPALIALGANTDPYQPIERERRITRAVLEVLDAFNHPVGITTKSALVLRDLDILQRMAARDLVRVYISVATLDRDIARALEPRASTPARRIDAVRTLAAAGVPVGVLVAPIVPALTDHDIENVLRAAAEAGAEAAGYVMLRLPLEVRDLFVDWLERHYPLRARHVMSLIEQVRDGKHNDSTFGQRMRGTGTLATLIAQRVAIARRRYGLEGARRPLRTDAFAVPAARRTPPHPQGRLF</sequence>
<keyword evidence="7" id="KW-1185">Reference proteome</keyword>
<evidence type="ECO:0000256" key="4">
    <source>
        <dbReference type="SAM" id="MobiDB-lite"/>
    </source>
</evidence>
<dbReference type="RefSeq" id="WP_267848510.1">
    <property type="nucleotide sequence ID" value="NZ_JAPMXC010000005.1"/>
</dbReference>
<gene>
    <name evidence="6" type="ORF">OVY01_15685</name>
</gene>
<dbReference type="InterPro" id="IPR058240">
    <property type="entry name" value="rSAM_sf"/>
</dbReference>
<dbReference type="Gene3D" id="3.80.30.30">
    <property type="match status" value="1"/>
</dbReference>
<dbReference type="EMBL" id="JAPMXC010000005">
    <property type="protein sequence ID" value="MCY0388624.1"/>
    <property type="molecule type" value="Genomic_DNA"/>
</dbReference>
<dbReference type="PANTHER" id="PTHR43432">
    <property type="entry name" value="SLR0285 PROTEIN"/>
    <property type="match status" value="1"/>
</dbReference>
<dbReference type="CDD" id="cd01335">
    <property type="entry name" value="Radical_SAM"/>
    <property type="match status" value="1"/>
</dbReference>
<organism evidence="6 7">
    <name type="scientific">Robbsia betulipollinis</name>
    <dbReference type="NCBI Taxonomy" id="2981849"/>
    <lineage>
        <taxon>Bacteria</taxon>
        <taxon>Pseudomonadati</taxon>
        <taxon>Pseudomonadota</taxon>
        <taxon>Betaproteobacteria</taxon>
        <taxon>Burkholderiales</taxon>
        <taxon>Burkholderiaceae</taxon>
        <taxon>Robbsia</taxon>
    </lineage>
</organism>